<keyword evidence="2" id="KW-1185">Reference proteome</keyword>
<dbReference type="EMBL" id="JBBUTF010000014">
    <property type="protein sequence ID" value="MEK8027504.1"/>
    <property type="molecule type" value="Genomic_DNA"/>
</dbReference>
<dbReference type="Proteomes" id="UP001368500">
    <property type="component" value="Unassembled WGS sequence"/>
</dbReference>
<evidence type="ECO:0000313" key="2">
    <source>
        <dbReference type="Proteomes" id="UP001368500"/>
    </source>
</evidence>
<sequence length="163" mass="19144">MSDHFAWLPALIRLADHGGSWESYEAELYDHFCNDFVHSKPTFRGVKLGLKRFPLSKGKEATYWHMVSEGKVEDDRTIDLKRCERIRWPRPGIDNSEETGVKVWETEVKGETRITIWLEAEDYVIILARRQSYILPWTAFVVDQEHRKRKLRAQYDAYIAASA</sequence>
<accession>A0ABU9BC67</accession>
<comment type="caution">
    <text evidence="1">The sequence shown here is derived from an EMBL/GenBank/DDBJ whole genome shotgun (WGS) entry which is preliminary data.</text>
</comment>
<dbReference type="RefSeq" id="WP_341375277.1">
    <property type="nucleotide sequence ID" value="NZ_JBBUTF010000014.1"/>
</dbReference>
<reference evidence="1 2" key="1">
    <citation type="submission" date="2024-04" db="EMBL/GenBank/DDBJ databases">
        <title>Novel species of the genus Ideonella isolated from streams.</title>
        <authorList>
            <person name="Lu H."/>
        </authorList>
    </citation>
    <scope>NUCLEOTIDE SEQUENCE [LARGE SCALE GENOMIC DNA]</scope>
    <source>
        <strain evidence="1 2">BYS139W</strain>
    </source>
</reference>
<protein>
    <submittedName>
        <fullName evidence="1">Uncharacterized protein</fullName>
    </submittedName>
</protein>
<gene>
    <name evidence="1" type="ORF">AACH11_16190</name>
</gene>
<proteinExistence type="predicted"/>
<organism evidence="1 2">
    <name type="scientific">Pseudaquabacterium rugosum</name>
    <dbReference type="NCBI Taxonomy" id="2984194"/>
    <lineage>
        <taxon>Bacteria</taxon>
        <taxon>Pseudomonadati</taxon>
        <taxon>Pseudomonadota</taxon>
        <taxon>Betaproteobacteria</taxon>
        <taxon>Burkholderiales</taxon>
        <taxon>Sphaerotilaceae</taxon>
        <taxon>Pseudaquabacterium</taxon>
    </lineage>
</organism>
<name>A0ABU9BC67_9BURK</name>
<evidence type="ECO:0000313" key="1">
    <source>
        <dbReference type="EMBL" id="MEK8027504.1"/>
    </source>
</evidence>